<dbReference type="GO" id="GO:0005524">
    <property type="term" value="F:ATP binding"/>
    <property type="evidence" value="ECO:0007669"/>
    <property type="project" value="InterPro"/>
</dbReference>
<feature type="domain" description="AAA+ ATPase" evidence="1">
    <location>
        <begin position="251"/>
        <end position="431"/>
    </location>
</feature>
<evidence type="ECO:0000313" key="2">
    <source>
        <dbReference type="EMBL" id="ACI15969.1"/>
    </source>
</evidence>
<dbReference type="InterPro" id="IPR018163">
    <property type="entry name" value="Thr/Ala-tRNA-synth_IIc_edit"/>
</dbReference>
<evidence type="ECO:0000259" key="1">
    <source>
        <dbReference type="SMART" id="SM00382"/>
    </source>
</evidence>
<dbReference type="InterPro" id="IPR027417">
    <property type="entry name" value="P-loop_NTPase"/>
</dbReference>
<dbReference type="Gene3D" id="3.40.50.300">
    <property type="entry name" value="P-loop containing nucleotide triphosphate hydrolases"/>
    <property type="match status" value="2"/>
</dbReference>
<dbReference type="PANTHER" id="PTHR10285">
    <property type="entry name" value="URIDINE KINASE"/>
    <property type="match status" value="1"/>
</dbReference>
<name>B6DTC6_BODSA</name>
<reference evidence="2" key="1">
    <citation type="submission" date="2008-08" db="EMBL/GenBank/DDBJ databases">
        <title>Insights into the genome sequence of a free-living kinetoplastid: Bodo saltans (Kinetoplastida: Euglenozoa).</title>
        <authorList>
            <person name="Jackson A.P."/>
            <person name="Quail M.A."/>
            <person name="Berriman M."/>
        </authorList>
    </citation>
    <scope>NUCLEOTIDE SEQUENCE</scope>
    <source>
        <strain evidence="2">Lake Konstanz</strain>
    </source>
</reference>
<keyword evidence="2" id="KW-0418">Kinase</keyword>
<dbReference type="InterPro" id="IPR006083">
    <property type="entry name" value="PRK/URK"/>
</dbReference>
<dbReference type="VEuPathDB" id="TriTrypDB:BSAL_03255"/>
<dbReference type="AlphaFoldDB" id="B6DTC6"/>
<dbReference type="VEuPathDB" id="TriTrypDB:BSAL_03250"/>
<dbReference type="InterPro" id="IPR003593">
    <property type="entry name" value="AAA+_ATPase"/>
</dbReference>
<proteinExistence type="predicted"/>
<organism evidence="2">
    <name type="scientific">Bodo saltans</name>
    <name type="common">Flagellated protozoan</name>
    <dbReference type="NCBI Taxonomy" id="75058"/>
    <lineage>
        <taxon>Eukaryota</taxon>
        <taxon>Discoba</taxon>
        <taxon>Euglenozoa</taxon>
        <taxon>Kinetoplastea</taxon>
        <taxon>Metakinetoplastina</taxon>
        <taxon>Eubodonida</taxon>
        <taxon>Bodonidae</taxon>
        <taxon>Bodo</taxon>
    </lineage>
</organism>
<dbReference type="SMART" id="SM00382">
    <property type="entry name" value="AAA"/>
    <property type="match status" value="2"/>
</dbReference>
<dbReference type="SUPFAM" id="SSF52540">
    <property type="entry name" value="P-loop containing nucleoside triphosphate hydrolases"/>
    <property type="match status" value="2"/>
</dbReference>
<dbReference type="GO" id="GO:0016301">
    <property type="term" value="F:kinase activity"/>
    <property type="evidence" value="ECO:0007669"/>
    <property type="project" value="UniProtKB-KW"/>
</dbReference>
<dbReference type="EMBL" id="FJ168551">
    <property type="protein sequence ID" value="ACI15969.1"/>
    <property type="molecule type" value="Genomic_DNA"/>
</dbReference>
<protein>
    <submittedName>
        <fullName evidence="2">Uridine kinase</fullName>
    </submittedName>
</protein>
<feature type="domain" description="AAA+ ATPase" evidence="1">
    <location>
        <begin position="905"/>
        <end position="1097"/>
    </location>
</feature>
<keyword evidence="2" id="KW-0808">Transferase</keyword>
<accession>B6DTC6</accession>
<sequence length="1182" mass="130890">MSTVLATLEDHEVVQAGVCVVAAVAHHYAKRSTAAQFWIPLEGGSQAVYVNASRDQQELSLTAEDFEAGFEALASAVAAGGDDGFQLLTLSFVEAKAHFEKQECPLTVKRITVQNLSHYQCWRLGSYYGLIFTSHTRVRSVWEAFRDGSLTLRDFWGHIALEIPPASVGGGGVLVRARSSTFQPEQHFQVLRIALQAYKATALPANGTTIPTVDATFVAESEMRFSRRIYDFASTFAAAAALDGEDSNESRGQVLLVTGPSASGKTTFANRLALALRAYGFGAVTVSMDEYYRDSKLDPNYPKNPDGTPNHELVECLNLEELLSDVDQLLKFEEVELPRFDMVNSKPKPKTGENLVSLSKQSGLRPLIICEGIFAIHPTFVKMLEAQRERLTKVFVMPIPTIGLTELVVAKNQTTRLIRRVSRDFLHRGRNARASIARLPGVQKGENEGIFPLLRHADHVFNTFVDYELGLLSVYVMPLLRQVDPLDSTYTQAQWLLQTLEGVQGVSDRAVGRDSLVREFIGGSLFEMEARNMQLDNRADHLLGKRFSFSSVNHESLSGALRRHGAPLHQKREGAVRRVVDELLDHMSQDAGGATRGDATTTKTQQQWMQELLAPDEVLAVLNNREVVSFNLPTEGSDYFHGVDLRPLSLSTPEGIEAYNQTAILMLHVAVKQVLGHRHRVVVVHRFVEEGDRYCVRIQNGDEIVSVTNEESDAIFSAFRKLSEDDVSIDLQFVTPATAVETFLRHHMTYAVRLVESSTRPKILLAMISGIPALCLKPLLHTTKLVAASNVTLEATRVDPSHISPTTPQKKYVEWTFTIGKQHIKRSEELSSAVFESQRVPINTVASAEVARSRDDASKAHDGLFCVGDVNNSIFRGHASTIVSVDDSLEFKIIYSILRRVEESHARVLFIAGSSSSGKSVISVQMHQLLSAQGYVTSTIATDDYYRNLAEEDYPTFPNGTKNTESVDALKLNLLGEHLRRVVVEGQTVTDAPSFDCGTGTLLSTKKVIRGLPANNKAVLIVEGLFALSPRLGELLGSGVPSLRVMVHPMPLLNMDELHLVSATKLRLFRRIVRDYHTRGRTAKATLARRHFVQDGEVLNTLPFIDKADMIVNASCVYELSALRGTCDMLLNFVPDSLSDGADAVRCAMQLKEILSWVCAMPESRLPTRRFMQLLVDPDDEE</sequence>
<dbReference type="SUPFAM" id="SSF55186">
    <property type="entry name" value="ThrRS/AlaRS common domain"/>
    <property type="match status" value="1"/>
</dbReference>
<dbReference type="Pfam" id="PF00485">
    <property type="entry name" value="PRK"/>
    <property type="match status" value="2"/>
</dbReference>